<protein>
    <submittedName>
        <fullName evidence="2">Glycosyltransferase</fullName>
    </submittedName>
</protein>
<dbReference type="PANTHER" id="PTHR43685:SF2">
    <property type="entry name" value="GLYCOSYLTRANSFERASE 2-LIKE DOMAIN-CONTAINING PROTEIN"/>
    <property type="match status" value="1"/>
</dbReference>
<dbReference type="PANTHER" id="PTHR43685">
    <property type="entry name" value="GLYCOSYLTRANSFERASE"/>
    <property type="match status" value="1"/>
</dbReference>
<dbReference type="Pfam" id="PF00535">
    <property type="entry name" value="Glycos_transf_2"/>
    <property type="match status" value="1"/>
</dbReference>
<evidence type="ECO:0000313" key="3">
    <source>
        <dbReference type="Proteomes" id="UP001204814"/>
    </source>
</evidence>
<proteinExistence type="predicted"/>
<dbReference type="EMBL" id="JANGBO010000010">
    <property type="protein sequence ID" value="MCQ5062169.1"/>
    <property type="molecule type" value="Genomic_DNA"/>
</dbReference>
<dbReference type="SUPFAM" id="SSF53448">
    <property type="entry name" value="Nucleotide-diphospho-sugar transferases"/>
    <property type="match status" value="1"/>
</dbReference>
<accession>A0AAP2UG49</accession>
<evidence type="ECO:0000313" key="2">
    <source>
        <dbReference type="EMBL" id="MCQ5062169.1"/>
    </source>
</evidence>
<name>A0AAP2UG49_9FIRM</name>
<dbReference type="AlphaFoldDB" id="A0AAP2UG49"/>
<dbReference type="InterPro" id="IPR029044">
    <property type="entry name" value="Nucleotide-diphossugar_trans"/>
</dbReference>
<dbReference type="Gene3D" id="3.90.550.10">
    <property type="entry name" value="Spore Coat Polysaccharide Biosynthesis Protein SpsA, Chain A"/>
    <property type="match status" value="1"/>
</dbReference>
<dbReference type="InterPro" id="IPR001173">
    <property type="entry name" value="Glyco_trans_2-like"/>
</dbReference>
<dbReference type="CDD" id="cd00761">
    <property type="entry name" value="Glyco_tranf_GTA_type"/>
    <property type="match status" value="1"/>
</dbReference>
<dbReference type="InterPro" id="IPR050834">
    <property type="entry name" value="Glycosyltransf_2"/>
</dbReference>
<dbReference type="RefSeq" id="WP_227398515.1">
    <property type="nucleotide sequence ID" value="NZ_JAJDLC010000008.1"/>
</dbReference>
<sequence length="302" mass="35654">MKKGKVSCIVTTYERPIEILKKAIMSIVKQTYYNFEILIVNDSPKNIELSNKIKYLVKQIKDEYCIEITYLSYEKNMGANYARNYGIKFSSGEYIAFLDDDDEWLPEKLEIQVPLMDDNVAIVYSNFLICDNGKYHKNNLIEVTNKNKIEKILETNFIGSTSFPLLNKKLLLDVGGFDDQLKSCQEYDLYIRLLRNHNIAYSNKYVGIYSISNDSTYRNNHEKFYASSICIYNKNIDLFNKYSNVFNINLNNLSFYFLSHKCFKYFYNLKKIAIKTKPYSIYNFTIIIILKKFFIKIRSKIK</sequence>
<evidence type="ECO:0000259" key="1">
    <source>
        <dbReference type="Pfam" id="PF00535"/>
    </source>
</evidence>
<reference evidence="2" key="1">
    <citation type="submission" date="2022-06" db="EMBL/GenBank/DDBJ databases">
        <title>Isolation of gut microbiota from human fecal samples.</title>
        <authorList>
            <person name="Pamer E.G."/>
            <person name="Barat B."/>
            <person name="Waligurski E."/>
            <person name="Medina S."/>
            <person name="Paddock L."/>
            <person name="Mostad J."/>
        </authorList>
    </citation>
    <scope>NUCLEOTIDE SEQUENCE</scope>
    <source>
        <strain evidence="2">DFI.6.24</strain>
    </source>
</reference>
<comment type="caution">
    <text evidence="2">The sequence shown here is derived from an EMBL/GenBank/DDBJ whole genome shotgun (WGS) entry which is preliminary data.</text>
</comment>
<gene>
    <name evidence="2" type="ORF">NE542_10120</name>
</gene>
<feature type="domain" description="Glycosyltransferase 2-like" evidence="1">
    <location>
        <begin position="7"/>
        <end position="170"/>
    </location>
</feature>
<dbReference type="Proteomes" id="UP001204814">
    <property type="component" value="Unassembled WGS sequence"/>
</dbReference>
<organism evidence="2 3">
    <name type="scientific">Faecalibacillus intestinalis</name>
    <dbReference type="NCBI Taxonomy" id="1982626"/>
    <lineage>
        <taxon>Bacteria</taxon>
        <taxon>Bacillati</taxon>
        <taxon>Bacillota</taxon>
        <taxon>Erysipelotrichia</taxon>
        <taxon>Erysipelotrichales</taxon>
        <taxon>Coprobacillaceae</taxon>
        <taxon>Faecalibacillus</taxon>
    </lineage>
</organism>